<sequence>MSSSIVKIGIDSIKTMVTEKESDINRLVKTSLSNKNNRKKIIGLDTERVQKGRKLNKTVLLQLCDGDNCLIVQLPNEGEGEGEDDNLPLSLFNFLNLPEFTFVGIGLNKTMIRLESEFGLTCKNVVEIGPATWNLTDMTADVKFRISTIVSTERPTNAILDDWEKFVLNKNQIKLADSNAYFAFGIGNILLDVFGF</sequence>
<dbReference type="GO" id="GO:0008408">
    <property type="term" value="F:3'-5' exonuclease activity"/>
    <property type="evidence" value="ECO:0007669"/>
    <property type="project" value="TreeGrafter"/>
</dbReference>
<keyword evidence="1" id="KW-0540">Nuclease</keyword>
<dbReference type="Proteomes" id="UP000694240">
    <property type="component" value="Chromosome 13"/>
</dbReference>
<evidence type="ECO:0000313" key="3">
    <source>
        <dbReference type="EMBL" id="KAG7533365.1"/>
    </source>
</evidence>
<accession>A0A8T1XHT7</accession>
<dbReference type="AlphaFoldDB" id="A0A8T1XHT7"/>
<dbReference type="InterPro" id="IPR051132">
    <property type="entry name" value="3-5_Exonuclease_domain"/>
</dbReference>
<name>A0A8T1XHT7_9BRAS</name>
<keyword evidence="4" id="KW-1185">Reference proteome</keyword>
<proteinExistence type="predicted"/>
<protein>
    <submittedName>
        <fullName evidence="3">Ribonuclease H-like superfamily</fullName>
    </submittedName>
</protein>
<dbReference type="EMBL" id="JAEFBK010000013">
    <property type="protein sequence ID" value="KAG7533365.1"/>
    <property type="molecule type" value="Genomic_DNA"/>
</dbReference>
<reference evidence="3 4" key="1">
    <citation type="submission" date="2020-12" db="EMBL/GenBank/DDBJ databases">
        <title>Concerted genomic and epigenomic changes stabilize Arabidopsis allopolyploids.</title>
        <authorList>
            <person name="Chen Z."/>
        </authorList>
    </citation>
    <scope>NUCLEOTIDE SEQUENCE [LARGE SCALE GENOMIC DNA]</scope>
    <source>
        <strain evidence="3">Allo738</strain>
        <tissue evidence="3">Leaf</tissue>
    </source>
</reference>
<comment type="caution">
    <text evidence="3">The sequence shown here is derived from an EMBL/GenBank/DDBJ whole genome shotgun (WGS) entry which is preliminary data.</text>
</comment>
<organism evidence="3 4">
    <name type="scientific">Arabidopsis thaliana x Arabidopsis arenosa</name>
    <dbReference type="NCBI Taxonomy" id="1240361"/>
    <lineage>
        <taxon>Eukaryota</taxon>
        <taxon>Viridiplantae</taxon>
        <taxon>Streptophyta</taxon>
        <taxon>Embryophyta</taxon>
        <taxon>Tracheophyta</taxon>
        <taxon>Spermatophyta</taxon>
        <taxon>Magnoliopsida</taxon>
        <taxon>eudicotyledons</taxon>
        <taxon>Gunneridae</taxon>
        <taxon>Pentapetalae</taxon>
        <taxon>rosids</taxon>
        <taxon>malvids</taxon>
        <taxon>Brassicales</taxon>
        <taxon>Brassicaceae</taxon>
        <taxon>Camelineae</taxon>
        <taxon>Arabidopsis</taxon>
    </lineage>
</organism>
<evidence type="ECO:0000313" key="4">
    <source>
        <dbReference type="Proteomes" id="UP000694240"/>
    </source>
</evidence>
<dbReference type="PANTHER" id="PTHR13620:SF121">
    <property type="entry name" value="EMB|CAB82946.1-RELATED"/>
    <property type="match status" value="1"/>
</dbReference>
<keyword evidence="2" id="KW-0378">Hydrolase</keyword>
<gene>
    <name evidence="3" type="ORF">ISN45_Aa08g009990</name>
</gene>
<evidence type="ECO:0000256" key="1">
    <source>
        <dbReference type="ARBA" id="ARBA00022722"/>
    </source>
</evidence>
<dbReference type="GO" id="GO:0005737">
    <property type="term" value="C:cytoplasm"/>
    <property type="evidence" value="ECO:0007669"/>
    <property type="project" value="TreeGrafter"/>
</dbReference>
<evidence type="ECO:0000256" key="2">
    <source>
        <dbReference type="ARBA" id="ARBA00022801"/>
    </source>
</evidence>
<dbReference type="PANTHER" id="PTHR13620">
    <property type="entry name" value="3-5 EXONUCLEASE"/>
    <property type="match status" value="1"/>
</dbReference>
<dbReference type="GO" id="GO:0005634">
    <property type="term" value="C:nucleus"/>
    <property type="evidence" value="ECO:0007669"/>
    <property type="project" value="TreeGrafter"/>
</dbReference>
<dbReference type="CDD" id="cd06141">
    <property type="entry name" value="WRN_exo"/>
    <property type="match status" value="1"/>
</dbReference>